<name>A0A5C5FQD0_9BASI</name>
<dbReference type="InterPro" id="IPR007065">
    <property type="entry name" value="HPP"/>
</dbReference>
<evidence type="ECO:0000259" key="3">
    <source>
        <dbReference type="Pfam" id="PF04982"/>
    </source>
</evidence>
<dbReference type="OrthoDB" id="2016548at2759"/>
<organism evidence="4 5">
    <name type="scientific">Rhodotorula diobovata</name>
    <dbReference type="NCBI Taxonomy" id="5288"/>
    <lineage>
        <taxon>Eukaryota</taxon>
        <taxon>Fungi</taxon>
        <taxon>Dikarya</taxon>
        <taxon>Basidiomycota</taxon>
        <taxon>Pucciniomycotina</taxon>
        <taxon>Microbotryomycetes</taxon>
        <taxon>Sporidiobolales</taxon>
        <taxon>Sporidiobolaceae</taxon>
        <taxon>Rhodotorula</taxon>
    </lineage>
</organism>
<feature type="compositionally biased region" description="Gly residues" evidence="1">
    <location>
        <begin position="89"/>
        <end position="99"/>
    </location>
</feature>
<evidence type="ECO:0000256" key="2">
    <source>
        <dbReference type="SAM" id="Phobius"/>
    </source>
</evidence>
<evidence type="ECO:0000313" key="4">
    <source>
        <dbReference type="EMBL" id="TNY19087.1"/>
    </source>
</evidence>
<reference evidence="4 5" key="1">
    <citation type="submission" date="2019-03" db="EMBL/GenBank/DDBJ databases">
        <title>Rhodosporidium diobovatum UCD-FST 08-225 genome sequencing, assembly, and annotation.</title>
        <authorList>
            <person name="Fakankun I.U."/>
            <person name="Fristensky B."/>
            <person name="Levin D.B."/>
        </authorList>
    </citation>
    <scope>NUCLEOTIDE SEQUENCE [LARGE SCALE GENOMIC DNA]</scope>
    <source>
        <strain evidence="4 5">UCD-FST 08-225</strain>
    </source>
</reference>
<proteinExistence type="predicted"/>
<keyword evidence="2" id="KW-0812">Transmembrane</keyword>
<dbReference type="STRING" id="5288.A0A5C5FQD0"/>
<feature type="transmembrane region" description="Helical" evidence="2">
    <location>
        <begin position="173"/>
        <end position="193"/>
    </location>
</feature>
<dbReference type="InterPro" id="IPR058581">
    <property type="entry name" value="TM_HPP"/>
</dbReference>
<feature type="compositionally biased region" description="Low complexity" evidence="1">
    <location>
        <begin position="1"/>
        <end position="15"/>
    </location>
</feature>
<comment type="caution">
    <text evidence="4">The sequence shown here is derived from an EMBL/GenBank/DDBJ whole genome shotgun (WGS) entry which is preliminary data.</text>
</comment>
<keyword evidence="5" id="KW-1185">Reference proteome</keyword>
<feature type="region of interest" description="Disordered" evidence="1">
    <location>
        <begin position="1"/>
        <end position="105"/>
    </location>
</feature>
<dbReference type="EMBL" id="SOZI01000109">
    <property type="protein sequence ID" value="TNY19087.1"/>
    <property type="molecule type" value="Genomic_DNA"/>
</dbReference>
<dbReference type="AlphaFoldDB" id="A0A5C5FQD0"/>
<evidence type="ECO:0000256" key="1">
    <source>
        <dbReference type="SAM" id="MobiDB-lite"/>
    </source>
</evidence>
<protein>
    <recommendedName>
        <fullName evidence="3">HPP transmembrane region domain-containing protein</fullName>
    </recommendedName>
</protein>
<dbReference type="PANTHER" id="PTHR33741">
    <property type="entry name" value="TRANSMEMBRANE PROTEIN DDB_G0269096-RELATED"/>
    <property type="match status" value="1"/>
</dbReference>
<dbReference type="PANTHER" id="PTHR33741:SF5">
    <property type="entry name" value="TRANSMEMBRANE PROTEIN DDB_G0269096-RELATED"/>
    <property type="match status" value="1"/>
</dbReference>
<evidence type="ECO:0000313" key="5">
    <source>
        <dbReference type="Proteomes" id="UP000311382"/>
    </source>
</evidence>
<dbReference type="Proteomes" id="UP000311382">
    <property type="component" value="Unassembled WGS sequence"/>
</dbReference>
<feature type="domain" description="HPP transmembrane region" evidence="3">
    <location>
        <begin position="112"/>
        <end position="192"/>
    </location>
</feature>
<accession>A0A5C5FQD0</accession>
<dbReference type="Pfam" id="PF04982">
    <property type="entry name" value="TM_HPP"/>
    <property type="match status" value="1"/>
</dbReference>
<keyword evidence="2" id="KW-0472">Membrane</keyword>
<keyword evidence="2" id="KW-1133">Transmembrane helix</keyword>
<gene>
    <name evidence="4" type="ORF">DMC30DRAFT_401385</name>
</gene>
<sequence>MPNPPTSSADPSSSPKDSWLDRGWPLTRFLGYRPPPPPAHQKATTVGHQAAEKVLPAPLRERQRQRRAGSRESQDGLRAGGDDEEGADGEGGGGKGGQQEKGPSLATKAGEKLWDMFLTLIGGFGGIAFVALSSRSPAFSGRSAPLVVGSFGAEAVLLYAAHSTPLTQPRCVVVGNTISAILGVCVAKLFLLMPGFSVGEIFGANWACVDGPSAPLSLSRARN</sequence>
<feature type="transmembrane region" description="Helical" evidence="2">
    <location>
        <begin position="113"/>
        <end position="132"/>
    </location>
</feature>
<feature type="transmembrane region" description="Helical" evidence="2">
    <location>
        <begin position="144"/>
        <end position="161"/>
    </location>
</feature>